<dbReference type="EMBL" id="NITZ01000006">
    <property type="protein sequence ID" value="PHM49193.1"/>
    <property type="molecule type" value="Genomic_DNA"/>
</dbReference>
<feature type="domain" description="Erythromycin biosynthesis protein CIII-like C-terminal" evidence="1">
    <location>
        <begin position="301"/>
        <end position="420"/>
    </location>
</feature>
<dbReference type="CDD" id="cd03784">
    <property type="entry name" value="GT1_Gtf-like"/>
    <property type="match status" value="1"/>
</dbReference>
<dbReference type="PANTHER" id="PTHR21015:SF22">
    <property type="entry name" value="GLYCOSYLTRANSFERASE"/>
    <property type="match status" value="1"/>
</dbReference>
<comment type="caution">
    <text evidence="2">The sequence shown here is derived from an EMBL/GenBank/DDBJ whole genome shotgun (WGS) entry which is preliminary data.</text>
</comment>
<protein>
    <submittedName>
        <fullName evidence="2">Putative glycosyl transferase</fullName>
    </submittedName>
</protein>
<dbReference type="SUPFAM" id="SSF53756">
    <property type="entry name" value="UDP-Glycosyltransferase/glycogen phosphorylase"/>
    <property type="match status" value="1"/>
</dbReference>
<organism evidence="2 3">
    <name type="scientific">Xenorhabdus miraniensis</name>
    <dbReference type="NCBI Taxonomy" id="351674"/>
    <lineage>
        <taxon>Bacteria</taxon>
        <taxon>Pseudomonadati</taxon>
        <taxon>Pseudomonadota</taxon>
        <taxon>Gammaproteobacteria</taxon>
        <taxon>Enterobacterales</taxon>
        <taxon>Morganellaceae</taxon>
        <taxon>Xenorhabdus</taxon>
    </lineage>
</organism>
<proteinExistence type="predicted"/>
<gene>
    <name evidence="2" type="ORF">Xmir_01549</name>
</gene>
<dbReference type="OrthoDB" id="6620093at2"/>
<name>A0A2D0JSC5_9GAMM</name>
<keyword evidence="2" id="KW-0808">Transferase</keyword>
<keyword evidence="3" id="KW-1185">Reference proteome</keyword>
<evidence type="ECO:0000259" key="1">
    <source>
        <dbReference type="Pfam" id="PF06722"/>
    </source>
</evidence>
<evidence type="ECO:0000313" key="2">
    <source>
        <dbReference type="EMBL" id="PHM49193.1"/>
    </source>
</evidence>
<dbReference type="PANTHER" id="PTHR21015">
    <property type="entry name" value="UDP-N-ACETYLGLUCOSAMINE--N-ACETYLMURAMYL-(PENTAPEPTIDE) PYROPHOSPHORYL-UNDECAPRENOL N-ACETYLGLUCOSAMINE TRANSFERASE 1"/>
    <property type="match status" value="1"/>
</dbReference>
<dbReference type="Pfam" id="PF06722">
    <property type="entry name" value="EryCIII-like_C"/>
    <property type="match status" value="1"/>
</dbReference>
<dbReference type="InterPro" id="IPR002213">
    <property type="entry name" value="UDP_glucos_trans"/>
</dbReference>
<dbReference type="AlphaFoldDB" id="A0A2D0JSC5"/>
<dbReference type="RefSeq" id="WP_099113825.1">
    <property type="nucleotide sequence ID" value="NZ_CAWNQI010000095.1"/>
</dbReference>
<sequence length="434" mass="47938">MSRIVLAAVATPGHVFPVFTISAHLIAQGHDVTIFSGSLFQEQAEALGASFVSFDKQVDVDYRCLEKHFPERGELAPGNAQMALAVRQFFAAPIPVLSSQLMQVLEEEQADLLIIDNTFYSALPLLQKSAGERIPVIAIGVTPLPWSSRDTIFWGPRIPPELLPADLTREQLVDEETQQLIKQVREAFNQTLAAVDCPPLTRDHNDVLMSSVDRFLQLATESFEFSRDDLPETVEFIGSLGVKVEDDNTQINWPDESLPLILVTQGTLANIDFNQLLLPTLRALANLPVRVLAITGGRSFDKLGEDIPENARVVEYLNFEHWLPRASVFITNGGYGSLNSAIRHGVPLVVAGTGDGKLEAVARVIWSRCGISLHTDTPSEQQLYQAVTRILSSPIWHQQAQIIKADYAAHNALESITRHVDELIAQSAWRATKV</sequence>
<reference evidence="2 3" key="1">
    <citation type="journal article" date="2017" name="Nat. Microbiol.">
        <title>Natural product diversity associated with the nematode symbionts Photorhabdus and Xenorhabdus.</title>
        <authorList>
            <person name="Tobias N.J."/>
            <person name="Wolff H."/>
            <person name="Djahanschiri B."/>
            <person name="Grundmann F."/>
            <person name="Kronenwerth M."/>
            <person name="Shi Y.M."/>
            <person name="Simonyi S."/>
            <person name="Grun P."/>
            <person name="Shapiro-Ilan D."/>
            <person name="Pidot S.J."/>
            <person name="Stinear T.P."/>
            <person name="Ebersberger I."/>
            <person name="Bode H.B."/>
        </authorList>
    </citation>
    <scope>NUCLEOTIDE SEQUENCE [LARGE SCALE GENOMIC DNA]</scope>
    <source>
        <strain evidence="2 3">DSM 17902</strain>
    </source>
</reference>
<accession>A0A2D0JSC5</accession>
<dbReference type="GO" id="GO:0008194">
    <property type="term" value="F:UDP-glycosyltransferase activity"/>
    <property type="evidence" value="ECO:0007669"/>
    <property type="project" value="InterPro"/>
</dbReference>
<dbReference type="GO" id="GO:0016758">
    <property type="term" value="F:hexosyltransferase activity"/>
    <property type="evidence" value="ECO:0007669"/>
    <property type="project" value="UniProtKB-ARBA"/>
</dbReference>
<evidence type="ECO:0000313" key="3">
    <source>
        <dbReference type="Proteomes" id="UP000221980"/>
    </source>
</evidence>
<dbReference type="InterPro" id="IPR010610">
    <property type="entry name" value="EryCIII-like_C"/>
</dbReference>
<dbReference type="Gene3D" id="3.40.50.2000">
    <property type="entry name" value="Glycogen Phosphorylase B"/>
    <property type="match status" value="2"/>
</dbReference>
<dbReference type="Proteomes" id="UP000221980">
    <property type="component" value="Unassembled WGS sequence"/>
</dbReference>